<accession>A0A917HSM6</accession>
<proteinExistence type="predicted"/>
<name>A0A917HSM6_9FLAO</name>
<dbReference type="RefSeq" id="WP_188597390.1">
    <property type="nucleotide sequence ID" value="NZ_BMJW01000001.1"/>
</dbReference>
<dbReference type="Proteomes" id="UP000633278">
    <property type="component" value="Unassembled WGS sequence"/>
</dbReference>
<keyword evidence="2" id="KW-1185">Reference proteome</keyword>
<dbReference type="AlphaFoldDB" id="A0A917HSM6"/>
<gene>
    <name evidence="1" type="ORF">GCM10011416_01790</name>
</gene>
<evidence type="ECO:0008006" key="3">
    <source>
        <dbReference type="Google" id="ProtNLM"/>
    </source>
</evidence>
<sequence>MFTEYRNLPPNSRVWMYQSERPFTAQEVALISNGAKDFIEQWTRHGDNLKGSFTIKYNQFLILAVDEGFNNVSGCSIDASVRFVKQLENELQVDLMNKLNISFKEGEAISVLKLSEFQQQIKAGKITADTIVFNNMVQTKEEVETGWEVPANLSWHQRFLV</sequence>
<reference evidence="1" key="2">
    <citation type="submission" date="2020-09" db="EMBL/GenBank/DDBJ databases">
        <authorList>
            <person name="Sun Q."/>
            <person name="Zhou Y."/>
        </authorList>
    </citation>
    <scope>NUCLEOTIDE SEQUENCE</scope>
    <source>
        <strain evidence="1">CGMCC 1.15763</strain>
    </source>
</reference>
<evidence type="ECO:0000313" key="1">
    <source>
        <dbReference type="EMBL" id="GGG89037.1"/>
    </source>
</evidence>
<comment type="caution">
    <text evidence="1">The sequence shown here is derived from an EMBL/GenBank/DDBJ whole genome shotgun (WGS) entry which is preliminary data.</text>
</comment>
<evidence type="ECO:0000313" key="2">
    <source>
        <dbReference type="Proteomes" id="UP000633278"/>
    </source>
</evidence>
<reference evidence="1" key="1">
    <citation type="journal article" date="2014" name="Int. J. Syst. Evol. Microbiol.">
        <title>Complete genome sequence of Corynebacterium casei LMG S-19264T (=DSM 44701T), isolated from a smear-ripened cheese.</title>
        <authorList>
            <consortium name="US DOE Joint Genome Institute (JGI-PGF)"/>
            <person name="Walter F."/>
            <person name="Albersmeier A."/>
            <person name="Kalinowski J."/>
            <person name="Ruckert C."/>
        </authorList>
    </citation>
    <scope>NUCLEOTIDE SEQUENCE</scope>
    <source>
        <strain evidence="1">CGMCC 1.15763</strain>
    </source>
</reference>
<dbReference type="EMBL" id="BMJW01000001">
    <property type="protein sequence ID" value="GGG89037.1"/>
    <property type="molecule type" value="Genomic_DNA"/>
</dbReference>
<organism evidence="1 2">
    <name type="scientific">Polaribacter pacificus</name>
    <dbReference type="NCBI Taxonomy" id="1775173"/>
    <lineage>
        <taxon>Bacteria</taxon>
        <taxon>Pseudomonadati</taxon>
        <taxon>Bacteroidota</taxon>
        <taxon>Flavobacteriia</taxon>
        <taxon>Flavobacteriales</taxon>
        <taxon>Flavobacteriaceae</taxon>
    </lineage>
</organism>
<protein>
    <recommendedName>
        <fullName evidence="3">ABC transporter ATPase</fullName>
    </recommendedName>
</protein>